<gene>
    <name evidence="5" type="ORF">N0V93_000363</name>
</gene>
<evidence type="ECO:0000313" key="6">
    <source>
        <dbReference type="Proteomes" id="UP001140453"/>
    </source>
</evidence>
<accession>A0A9W8Z237</accession>
<reference evidence="5" key="1">
    <citation type="submission" date="2022-10" db="EMBL/GenBank/DDBJ databases">
        <title>Tapping the CABI collections for fungal endophytes: first genome assemblies for Collariella, Neodidymelliopsis, Ascochyta clinopodiicola, Didymella pomorum, Didymosphaeria variabile, Neocosmospora piperis and Neocucurbitaria cava.</title>
        <authorList>
            <person name="Hill R."/>
        </authorList>
    </citation>
    <scope>NUCLEOTIDE SEQUENCE</scope>
    <source>
        <strain evidence="5">IMI 355082</strain>
    </source>
</reference>
<dbReference type="SUPFAM" id="SSF51735">
    <property type="entry name" value="NAD(P)-binding Rossmann-fold domains"/>
    <property type="match status" value="1"/>
</dbReference>
<keyword evidence="6" id="KW-1185">Reference proteome</keyword>
<dbReference type="Pfam" id="PF13460">
    <property type="entry name" value="NAD_binding_10"/>
    <property type="match status" value="1"/>
</dbReference>
<dbReference type="PANTHER" id="PTHR47706">
    <property type="entry name" value="NMRA-LIKE FAMILY PROTEIN"/>
    <property type="match status" value="1"/>
</dbReference>
<dbReference type="AlphaFoldDB" id="A0A9W8Z237"/>
<comment type="similarity">
    <text evidence="1">Belongs to the NmrA-type oxidoreductase family. Isoflavone reductase subfamily.</text>
</comment>
<dbReference type="Gene3D" id="3.40.50.720">
    <property type="entry name" value="NAD(P)-binding Rossmann-like Domain"/>
    <property type="match status" value="1"/>
</dbReference>
<comment type="caution">
    <text evidence="5">The sequence shown here is derived from an EMBL/GenBank/DDBJ whole genome shotgun (WGS) entry which is preliminary data.</text>
</comment>
<dbReference type="Proteomes" id="UP001140453">
    <property type="component" value="Unassembled WGS sequence"/>
</dbReference>
<dbReference type="InterPro" id="IPR045312">
    <property type="entry name" value="PCBER-like"/>
</dbReference>
<dbReference type="Gene3D" id="3.90.25.10">
    <property type="entry name" value="UDP-galactose 4-epimerase, domain 1"/>
    <property type="match status" value="1"/>
</dbReference>
<dbReference type="OrthoDB" id="9974981at2759"/>
<dbReference type="EMBL" id="JAPEVB010000001">
    <property type="protein sequence ID" value="KAJ4396145.1"/>
    <property type="molecule type" value="Genomic_DNA"/>
</dbReference>
<dbReference type="PANTHER" id="PTHR47706:SF9">
    <property type="entry name" value="NMRA-LIKE DOMAIN-CONTAINING PROTEIN-RELATED"/>
    <property type="match status" value="1"/>
</dbReference>
<dbReference type="InterPro" id="IPR051609">
    <property type="entry name" value="NmrA/Isoflavone_reductase-like"/>
</dbReference>
<protein>
    <recommendedName>
        <fullName evidence="4">NAD(P)-binding domain-containing protein</fullName>
    </recommendedName>
</protein>
<sequence>MSSIRRVAVFGASGNFGRPITAALLQANFQITIISRSSSTATFPPGVSVLKITYTTEELTHALQGQDAAVCVVGPAGISQQIAMIDAAEAAGVKRFIVDDFGWGPDMRGLPEFAEVHMQRRRQWDYARIRAEKNPGFTWTGVTIGNPIDWALSKFPTMGFDVTNSSAVIYDTGEEYFTGTTLAGIGQSVVGILQRPVETANRFVKVLSIKTCQNELLHAFEKVTGKQWEIQWSTTRAILDRGRAKHSEGNTGWVLDLVVAQLYDEGEARCVVAPTREQSDAVLLGVALEDSEQVVSKALGLRDMFT</sequence>
<name>A0A9W8Z237_9PEZI</name>
<keyword evidence="2" id="KW-0521">NADP</keyword>
<evidence type="ECO:0000256" key="3">
    <source>
        <dbReference type="ARBA" id="ARBA00023002"/>
    </source>
</evidence>
<dbReference type="GO" id="GO:0016491">
    <property type="term" value="F:oxidoreductase activity"/>
    <property type="evidence" value="ECO:0007669"/>
    <property type="project" value="UniProtKB-KW"/>
</dbReference>
<dbReference type="InterPro" id="IPR036291">
    <property type="entry name" value="NAD(P)-bd_dom_sf"/>
</dbReference>
<organism evidence="5 6">
    <name type="scientific">Gnomoniopsis smithogilvyi</name>
    <dbReference type="NCBI Taxonomy" id="1191159"/>
    <lineage>
        <taxon>Eukaryota</taxon>
        <taxon>Fungi</taxon>
        <taxon>Dikarya</taxon>
        <taxon>Ascomycota</taxon>
        <taxon>Pezizomycotina</taxon>
        <taxon>Sordariomycetes</taxon>
        <taxon>Sordariomycetidae</taxon>
        <taxon>Diaporthales</taxon>
        <taxon>Gnomoniaceae</taxon>
        <taxon>Gnomoniopsis</taxon>
    </lineage>
</organism>
<evidence type="ECO:0000256" key="1">
    <source>
        <dbReference type="ARBA" id="ARBA00005725"/>
    </source>
</evidence>
<feature type="domain" description="NAD(P)-binding" evidence="4">
    <location>
        <begin position="11"/>
        <end position="150"/>
    </location>
</feature>
<evidence type="ECO:0000313" key="5">
    <source>
        <dbReference type="EMBL" id="KAJ4396145.1"/>
    </source>
</evidence>
<evidence type="ECO:0000259" key="4">
    <source>
        <dbReference type="Pfam" id="PF13460"/>
    </source>
</evidence>
<dbReference type="CDD" id="cd05259">
    <property type="entry name" value="PCBER_SDR_a"/>
    <property type="match status" value="1"/>
</dbReference>
<evidence type="ECO:0000256" key="2">
    <source>
        <dbReference type="ARBA" id="ARBA00022857"/>
    </source>
</evidence>
<proteinExistence type="inferred from homology"/>
<dbReference type="InterPro" id="IPR016040">
    <property type="entry name" value="NAD(P)-bd_dom"/>
</dbReference>
<keyword evidence="3" id="KW-0560">Oxidoreductase</keyword>